<evidence type="ECO:0000313" key="11">
    <source>
        <dbReference type="Proteomes" id="UP000473325"/>
    </source>
</evidence>
<keyword evidence="5 7" id="KW-1133">Transmembrane helix</keyword>
<evidence type="ECO:0000256" key="7">
    <source>
        <dbReference type="SAM" id="Phobius"/>
    </source>
</evidence>
<dbReference type="Pfam" id="PF00005">
    <property type="entry name" value="ABC_tran"/>
    <property type="match status" value="1"/>
</dbReference>
<dbReference type="SUPFAM" id="SSF90123">
    <property type="entry name" value="ABC transporter transmembrane region"/>
    <property type="match status" value="1"/>
</dbReference>
<dbReference type="InterPro" id="IPR003593">
    <property type="entry name" value="AAA+_ATPase"/>
</dbReference>
<dbReference type="Gene3D" id="3.40.50.300">
    <property type="entry name" value="P-loop containing nucleotide triphosphate hydrolases"/>
    <property type="match status" value="1"/>
</dbReference>
<dbReference type="EMBL" id="WUEK01000005">
    <property type="protein sequence ID" value="MXG89945.1"/>
    <property type="molecule type" value="Genomic_DNA"/>
</dbReference>
<dbReference type="InterPro" id="IPR017871">
    <property type="entry name" value="ABC_transporter-like_CS"/>
</dbReference>
<dbReference type="PROSITE" id="PS50893">
    <property type="entry name" value="ABC_TRANSPORTER_2"/>
    <property type="match status" value="1"/>
</dbReference>
<evidence type="ECO:0000256" key="2">
    <source>
        <dbReference type="ARBA" id="ARBA00022692"/>
    </source>
</evidence>
<dbReference type="InterPro" id="IPR039421">
    <property type="entry name" value="Type_1_exporter"/>
</dbReference>
<dbReference type="InterPro" id="IPR011527">
    <property type="entry name" value="ABC1_TM_dom"/>
</dbReference>
<feature type="transmembrane region" description="Helical" evidence="7">
    <location>
        <begin position="12"/>
        <end position="32"/>
    </location>
</feature>
<keyword evidence="2 7" id="KW-0812">Transmembrane</keyword>
<gene>
    <name evidence="10" type="ORF">GRQ65_10310</name>
</gene>
<dbReference type="GO" id="GO:0005524">
    <property type="term" value="F:ATP binding"/>
    <property type="evidence" value="ECO:0007669"/>
    <property type="project" value="UniProtKB-KW"/>
</dbReference>
<feature type="transmembrane region" description="Helical" evidence="7">
    <location>
        <begin position="52"/>
        <end position="74"/>
    </location>
</feature>
<keyword evidence="11" id="KW-1185">Reference proteome</keyword>
<comment type="subcellular location">
    <subcellularLocation>
        <location evidence="1">Cell membrane</location>
        <topology evidence="1">Multi-pass membrane protein</topology>
    </subcellularLocation>
</comment>
<accession>A0A6L7EZG3</accession>
<dbReference type="Proteomes" id="UP000473325">
    <property type="component" value="Unassembled WGS sequence"/>
</dbReference>
<protein>
    <submittedName>
        <fullName evidence="10">ATP-binding cassette domain-containing protein</fullName>
    </submittedName>
</protein>
<dbReference type="SMART" id="SM00382">
    <property type="entry name" value="AAA"/>
    <property type="match status" value="1"/>
</dbReference>
<reference evidence="10 11" key="1">
    <citation type="submission" date="2019-12" db="EMBL/GenBank/DDBJ databases">
        <authorList>
            <person name="Kun Z."/>
        </authorList>
    </citation>
    <scope>NUCLEOTIDE SEQUENCE [LARGE SCALE GENOMIC DNA]</scope>
    <source>
        <strain evidence="10 11">YIM 123512</strain>
    </source>
</reference>
<dbReference type="PROSITE" id="PS50929">
    <property type="entry name" value="ABC_TM1F"/>
    <property type="match status" value="1"/>
</dbReference>
<evidence type="ECO:0000256" key="6">
    <source>
        <dbReference type="ARBA" id="ARBA00023136"/>
    </source>
</evidence>
<sequence length="575" mass="61100">MATVREADPRGAVLAFVLQVLGALSALGVVLASRLALSAVLDERAADDPDLLIALLLLALFTALSGSVGVLQAAQQRLLGERVSQLVWRRLLRVTTSVDLPTYESTRFLQRLDRVRSNAVSRPVAVSGALLGLVGSGVGVAAMTAALLSIEPILVPVLLAAGIPSVLIARRSSRAEFDFAKDSTYLAQRRGYLKMLMSHRFSAAEVRAFGAGPGLMARHQQDDDAYLARLTTHSRLKQRFALLTVAASGVSLALALLVIVALVSANRIALPDAGAAAIAARLLAGQLVTVFRSVTSLIESGPFLRDLEGFLAMDGLSTEAGERRGLETGLAVRGATFSYPGATRRAVDEVDIDVPAGSVVALVGENGSGKTTLAKIIAGLYPAAADSITWDGEAIEPADLRASVTVLFQDFIRYQMSVADNVVMSDTSNPVDEDRLRAALDRVGVGSAIEALPRGLDTVLGIELEDGADLSGGQWQRLALARALYRDSPLVVLDEPSAALDPRAEHELFADVRRVLDGRSAVLISHRYSSVRLADHIYVMDGGRVIEHGSHAELVAAGGRYAELYELQSRTYLES</sequence>
<organism evidence="10 11">
    <name type="scientific">Nocardioides flavescens</name>
    <dbReference type="NCBI Taxonomy" id="2691959"/>
    <lineage>
        <taxon>Bacteria</taxon>
        <taxon>Bacillati</taxon>
        <taxon>Actinomycetota</taxon>
        <taxon>Actinomycetes</taxon>
        <taxon>Propionibacteriales</taxon>
        <taxon>Nocardioidaceae</taxon>
        <taxon>Nocardioides</taxon>
    </lineage>
</organism>
<feature type="domain" description="ABC transmembrane type-1" evidence="9">
    <location>
        <begin position="13"/>
        <end position="299"/>
    </location>
</feature>
<dbReference type="GO" id="GO:0016887">
    <property type="term" value="F:ATP hydrolysis activity"/>
    <property type="evidence" value="ECO:0007669"/>
    <property type="project" value="InterPro"/>
</dbReference>
<dbReference type="PROSITE" id="PS00211">
    <property type="entry name" value="ABC_TRANSPORTER_1"/>
    <property type="match status" value="1"/>
</dbReference>
<comment type="caution">
    <text evidence="10">The sequence shown here is derived from an EMBL/GenBank/DDBJ whole genome shotgun (WGS) entry which is preliminary data.</text>
</comment>
<feature type="transmembrane region" description="Helical" evidence="7">
    <location>
        <begin position="124"/>
        <end position="147"/>
    </location>
</feature>
<keyword evidence="6 7" id="KW-0472">Membrane</keyword>
<dbReference type="SUPFAM" id="SSF52540">
    <property type="entry name" value="P-loop containing nucleoside triphosphate hydrolases"/>
    <property type="match status" value="1"/>
</dbReference>
<dbReference type="Gene3D" id="1.20.1560.10">
    <property type="entry name" value="ABC transporter type 1, transmembrane domain"/>
    <property type="match status" value="1"/>
</dbReference>
<evidence type="ECO:0000259" key="9">
    <source>
        <dbReference type="PROSITE" id="PS50929"/>
    </source>
</evidence>
<feature type="domain" description="ABC transporter" evidence="8">
    <location>
        <begin position="332"/>
        <end position="567"/>
    </location>
</feature>
<dbReference type="GO" id="GO:0005886">
    <property type="term" value="C:plasma membrane"/>
    <property type="evidence" value="ECO:0007669"/>
    <property type="project" value="UniProtKB-SubCell"/>
</dbReference>
<feature type="transmembrane region" description="Helical" evidence="7">
    <location>
        <begin position="240"/>
        <end position="263"/>
    </location>
</feature>
<dbReference type="AlphaFoldDB" id="A0A6L7EZG3"/>
<evidence type="ECO:0000256" key="3">
    <source>
        <dbReference type="ARBA" id="ARBA00022741"/>
    </source>
</evidence>
<evidence type="ECO:0000256" key="4">
    <source>
        <dbReference type="ARBA" id="ARBA00022840"/>
    </source>
</evidence>
<feature type="transmembrane region" description="Helical" evidence="7">
    <location>
        <begin position="153"/>
        <end position="169"/>
    </location>
</feature>
<proteinExistence type="predicted"/>
<evidence type="ECO:0000256" key="5">
    <source>
        <dbReference type="ARBA" id="ARBA00022989"/>
    </source>
</evidence>
<evidence type="ECO:0000256" key="1">
    <source>
        <dbReference type="ARBA" id="ARBA00004651"/>
    </source>
</evidence>
<dbReference type="InterPro" id="IPR003439">
    <property type="entry name" value="ABC_transporter-like_ATP-bd"/>
</dbReference>
<dbReference type="InterPro" id="IPR036640">
    <property type="entry name" value="ABC1_TM_sf"/>
</dbReference>
<keyword evidence="4 10" id="KW-0067">ATP-binding</keyword>
<dbReference type="PANTHER" id="PTHR43394:SF1">
    <property type="entry name" value="ATP-BINDING CASSETTE SUB-FAMILY B MEMBER 10, MITOCHONDRIAL"/>
    <property type="match status" value="1"/>
</dbReference>
<name>A0A6L7EZG3_9ACTN</name>
<keyword evidence="3" id="KW-0547">Nucleotide-binding</keyword>
<dbReference type="PANTHER" id="PTHR43394">
    <property type="entry name" value="ATP-DEPENDENT PERMEASE MDL1, MITOCHONDRIAL"/>
    <property type="match status" value="1"/>
</dbReference>
<evidence type="ECO:0000259" key="8">
    <source>
        <dbReference type="PROSITE" id="PS50893"/>
    </source>
</evidence>
<evidence type="ECO:0000313" key="10">
    <source>
        <dbReference type="EMBL" id="MXG89945.1"/>
    </source>
</evidence>
<dbReference type="InterPro" id="IPR027417">
    <property type="entry name" value="P-loop_NTPase"/>
</dbReference>
<dbReference type="GO" id="GO:0015421">
    <property type="term" value="F:ABC-type oligopeptide transporter activity"/>
    <property type="evidence" value="ECO:0007669"/>
    <property type="project" value="TreeGrafter"/>
</dbReference>